<proteinExistence type="predicted"/>
<dbReference type="VEuPathDB" id="FungiDB:EYZ11_005701"/>
<evidence type="ECO:0000313" key="2">
    <source>
        <dbReference type="EMBL" id="KAA8642555.1"/>
    </source>
</evidence>
<reference evidence="3 4" key="1">
    <citation type="submission" date="2019-08" db="EMBL/GenBank/DDBJ databases">
        <title>The genome sequence of a newly discovered highly antifungal drug resistant Aspergillus species, Aspergillus tanneri NIH 1004.</title>
        <authorList>
            <person name="Mounaud S."/>
            <person name="Singh I."/>
            <person name="Joardar V."/>
            <person name="Pakala S."/>
            <person name="Pakala S."/>
            <person name="Venepally P."/>
            <person name="Chung J.K."/>
            <person name="Losada L."/>
            <person name="Nierman W.C."/>
        </authorList>
    </citation>
    <scope>NUCLEOTIDE SEQUENCE [LARGE SCALE GENOMIC DNA]</scope>
    <source>
        <strain evidence="3 4">NIH1004</strain>
    </source>
</reference>
<protein>
    <submittedName>
        <fullName evidence="3">Uncharacterized protein</fullName>
    </submittedName>
</protein>
<dbReference type="Proteomes" id="UP000324241">
    <property type="component" value="Unassembled WGS sequence"/>
</dbReference>
<accession>A0A5M9N321</accession>
<feature type="compositionally biased region" description="Basic and acidic residues" evidence="1">
    <location>
        <begin position="148"/>
        <end position="157"/>
    </location>
</feature>
<feature type="compositionally biased region" description="Acidic residues" evidence="1">
    <location>
        <begin position="25"/>
        <end position="46"/>
    </location>
</feature>
<dbReference type="RefSeq" id="XP_033432077.1">
    <property type="nucleotide sequence ID" value="XM_033566320.1"/>
</dbReference>
<evidence type="ECO:0000256" key="1">
    <source>
        <dbReference type="SAM" id="MobiDB-lite"/>
    </source>
</evidence>
<feature type="compositionally biased region" description="Acidic residues" evidence="1">
    <location>
        <begin position="158"/>
        <end position="169"/>
    </location>
</feature>
<feature type="region of interest" description="Disordered" evidence="1">
    <location>
        <begin position="114"/>
        <end position="169"/>
    </location>
</feature>
<name>A0A5M9N321_9EURO</name>
<organism evidence="3 4">
    <name type="scientific">Aspergillus tanneri</name>
    <dbReference type="NCBI Taxonomy" id="1220188"/>
    <lineage>
        <taxon>Eukaryota</taxon>
        <taxon>Fungi</taxon>
        <taxon>Dikarya</taxon>
        <taxon>Ascomycota</taxon>
        <taxon>Pezizomycotina</taxon>
        <taxon>Eurotiomycetes</taxon>
        <taxon>Eurotiomycetidae</taxon>
        <taxon>Eurotiales</taxon>
        <taxon>Aspergillaceae</taxon>
        <taxon>Aspergillus</taxon>
        <taxon>Aspergillus subgen. Circumdati</taxon>
    </lineage>
</organism>
<comment type="caution">
    <text evidence="3">The sequence shown here is derived from an EMBL/GenBank/DDBJ whole genome shotgun (WGS) entry which is preliminary data.</text>
</comment>
<feature type="compositionally biased region" description="Polar residues" evidence="1">
    <location>
        <begin position="114"/>
        <end position="134"/>
    </location>
</feature>
<sequence>MADLSKEPCYKAYLHKGAKGEIDWPEYNEETFEVDDGDGGTDEEQHDDSSLPELPLLMDNEPDHDAIRRYARLHHGKRSPCGVCRKRNSGLGIKCGQRPYCEHWNLFKVTSSINGKGVDQSGTSSKPVPDQSHNAESDDGEEGAAGDTECHGDKESEGPDDADADAGDE</sequence>
<dbReference type="GeneID" id="54324323"/>
<dbReference type="EMBL" id="QUQM01000008">
    <property type="protein sequence ID" value="KAA8642555.1"/>
    <property type="molecule type" value="Genomic_DNA"/>
</dbReference>
<dbReference type="EMBL" id="QUQM01000002">
    <property type="protein sequence ID" value="KAA8652716.1"/>
    <property type="molecule type" value="Genomic_DNA"/>
</dbReference>
<dbReference type="VEuPathDB" id="FungiDB:EYZ11_005690"/>
<feature type="region of interest" description="Disordered" evidence="1">
    <location>
        <begin position="25"/>
        <end position="54"/>
    </location>
</feature>
<gene>
    <name evidence="3" type="ORF">ATNIH1004_001621</name>
    <name evidence="2" type="ORF">ATNIH1004_011500</name>
</gene>
<dbReference type="AlphaFoldDB" id="A0A5M9N321"/>
<evidence type="ECO:0000313" key="4">
    <source>
        <dbReference type="Proteomes" id="UP000324241"/>
    </source>
</evidence>
<evidence type="ECO:0000313" key="3">
    <source>
        <dbReference type="EMBL" id="KAA8652716.1"/>
    </source>
</evidence>